<feature type="transmembrane region" description="Helical" evidence="1">
    <location>
        <begin position="49"/>
        <end position="70"/>
    </location>
</feature>
<sequence length="81" mass="9499">MDINRIVFILFLYLVLYIGLVLLKPNILYERGQDMLRPFGVGYKNTTILPLWLASILLAIFSYFVVLYVIHLRYQTIFIAA</sequence>
<keyword evidence="1" id="KW-0812">Transmembrane</keyword>
<dbReference type="AlphaFoldDB" id="A0A6C0HNP5"/>
<accession>A0A6C0HNP5</accession>
<organism evidence="2">
    <name type="scientific">viral metagenome</name>
    <dbReference type="NCBI Taxonomy" id="1070528"/>
    <lineage>
        <taxon>unclassified sequences</taxon>
        <taxon>metagenomes</taxon>
        <taxon>organismal metagenomes</taxon>
    </lineage>
</organism>
<proteinExistence type="predicted"/>
<protein>
    <submittedName>
        <fullName evidence="2">Uncharacterized protein</fullName>
    </submittedName>
</protein>
<evidence type="ECO:0000313" key="2">
    <source>
        <dbReference type="EMBL" id="QHT82014.1"/>
    </source>
</evidence>
<reference evidence="2" key="1">
    <citation type="journal article" date="2020" name="Nature">
        <title>Giant virus diversity and host interactions through global metagenomics.</title>
        <authorList>
            <person name="Schulz F."/>
            <person name="Roux S."/>
            <person name="Paez-Espino D."/>
            <person name="Jungbluth S."/>
            <person name="Walsh D.A."/>
            <person name="Denef V.J."/>
            <person name="McMahon K.D."/>
            <person name="Konstantinidis K.T."/>
            <person name="Eloe-Fadrosh E.A."/>
            <person name="Kyrpides N.C."/>
            <person name="Woyke T."/>
        </authorList>
    </citation>
    <scope>NUCLEOTIDE SEQUENCE</scope>
    <source>
        <strain evidence="2">GVMAG-M-3300023184-160</strain>
    </source>
</reference>
<evidence type="ECO:0000256" key="1">
    <source>
        <dbReference type="SAM" id="Phobius"/>
    </source>
</evidence>
<name>A0A6C0HNP5_9ZZZZ</name>
<keyword evidence="1" id="KW-1133">Transmembrane helix</keyword>
<dbReference type="EMBL" id="MN739994">
    <property type="protein sequence ID" value="QHT82014.1"/>
    <property type="molecule type" value="Genomic_DNA"/>
</dbReference>
<keyword evidence="1" id="KW-0472">Membrane</keyword>
<feature type="transmembrane region" description="Helical" evidence="1">
    <location>
        <begin position="7"/>
        <end position="29"/>
    </location>
</feature>